<dbReference type="SUPFAM" id="SSF48726">
    <property type="entry name" value="Immunoglobulin"/>
    <property type="match status" value="1"/>
</dbReference>
<dbReference type="PROSITE" id="PS50835">
    <property type="entry name" value="IG_LIKE"/>
    <property type="match status" value="2"/>
</dbReference>
<dbReference type="PANTHER" id="PTHR46013">
    <property type="entry name" value="VASCULAR CELL ADHESION MOLECULE 1"/>
    <property type="match status" value="1"/>
</dbReference>
<dbReference type="InterPro" id="IPR007110">
    <property type="entry name" value="Ig-like_dom"/>
</dbReference>
<name>A0A1X7SFF0_AMPQE</name>
<evidence type="ECO:0000259" key="1">
    <source>
        <dbReference type="PROSITE" id="PS50835"/>
    </source>
</evidence>
<dbReference type="EnsemblMetazoa" id="Aqu2.1.00795_001">
    <property type="protein sequence ID" value="Aqu2.1.00795_001"/>
    <property type="gene ID" value="Aqu2.1.00795"/>
</dbReference>
<feature type="domain" description="Ig-like" evidence="1">
    <location>
        <begin position="161"/>
        <end position="256"/>
    </location>
</feature>
<dbReference type="InterPro" id="IPR013783">
    <property type="entry name" value="Ig-like_fold"/>
</dbReference>
<sequence>MNANTTNTELSLSLRPDDEYNIRLVATGEDLPSEIITVSVPQVVSIDVQGPVMMPLDHSSSFSLTCTLTLAPQVNDTMVEMYWAGPDLIAFNSTTDGDIVLDTLEPAMISVNDSVVYTLTLSFSSLQASQVGEYVCRALLNDNDIFTLTSNYSISVQVPTPMVTASVNTTGRIFESNGIQLLCTITITPLDVNHTVTINWFGPNGLITMNDAKYIISTGIINSTNYESSLTFTASLSDNGTDYYCTASVGRTSTVNGSELITPATATSNNINVIIESEL</sequence>
<protein>
    <recommendedName>
        <fullName evidence="1">Ig-like domain-containing protein</fullName>
    </recommendedName>
</protein>
<accession>A0A1X7SFF0</accession>
<reference evidence="2" key="1">
    <citation type="submission" date="2017-05" db="UniProtKB">
        <authorList>
            <consortium name="EnsemblMetazoa"/>
        </authorList>
    </citation>
    <scope>IDENTIFICATION</scope>
</reference>
<dbReference type="InParanoid" id="A0A1X7SFF0"/>
<organism evidence="2">
    <name type="scientific">Amphimedon queenslandica</name>
    <name type="common">Sponge</name>
    <dbReference type="NCBI Taxonomy" id="400682"/>
    <lineage>
        <taxon>Eukaryota</taxon>
        <taxon>Metazoa</taxon>
        <taxon>Porifera</taxon>
        <taxon>Demospongiae</taxon>
        <taxon>Heteroscleromorpha</taxon>
        <taxon>Haplosclerida</taxon>
        <taxon>Niphatidae</taxon>
        <taxon>Amphimedon</taxon>
    </lineage>
</organism>
<dbReference type="Gene3D" id="2.60.40.10">
    <property type="entry name" value="Immunoglobulins"/>
    <property type="match status" value="1"/>
</dbReference>
<dbReference type="AlphaFoldDB" id="A0A1X7SFF0"/>
<dbReference type="PANTHER" id="PTHR46013:SF7">
    <property type="entry name" value="IG-LIKE DOMAIN-CONTAINING PROTEIN"/>
    <property type="match status" value="1"/>
</dbReference>
<evidence type="ECO:0000313" key="2">
    <source>
        <dbReference type="EnsemblMetazoa" id="Aqu2.1.00795_001"/>
    </source>
</evidence>
<proteinExistence type="predicted"/>
<feature type="domain" description="Ig-like" evidence="1">
    <location>
        <begin position="41"/>
        <end position="155"/>
    </location>
</feature>
<dbReference type="InterPro" id="IPR036179">
    <property type="entry name" value="Ig-like_dom_sf"/>
</dbReference>